<dbReference type="RefSeq" id="WP_078060492.1">
    <property type="nucleotide sequence ID" value="NZ_LYVF01000111.1"/>
</dbReference>
<dbReference type="Gene3D" id="3.30.2310.20">
    <property type="entry name" value="RelE-like"/>
    <property type="match status" value="1"/>
</dbReference>
<dbReference type="SUPFAM" id="SSF143011">
    <property type="entry name" value="RelE-like"/>
    <property type="match status" value="1"/>
</dbReference>
<gene>
    <name evidence="2" type="ORF">A6M21_08140</name>
</gene>
<dbReference type="Pfam" id="PF05016">
    <property type="entry name" value="ParE_toxin"/>
    <property type="match status" value="1"/>
</dbReference>
<dbReference type="InterPro" id="IPR052747">
    <property type="entry name" value="TA_system_RelE_toxin"/>
</dbReference>
<dbReference type="OrthoDB" id="9805098at2"/>
<name>A0A1B7LFU1_9FIRM</name>
<dbReference type="STRING" id="1838280.A6M21_08140"/>
<accession>A0A1B7LFU1</accession>
<dbReference type="PANTHER" id="PTHR38813:SF1">
    <property type="entry name" value="TOXIN RELE1-RELATED"/>
    <property type="match status" value="1"/>
</dbReference>
<dbReference type="InterPro" id="IPR007712">
    <property type="entry name" value="RelE/ParE_toxin"/>
</dbReference>
<keyword evidence="1" id="KW-1277">Toxin-antitoxin system</keyword>
<evidence type="ECO:0000256" key="1">
    <source>
        <dbReference type="ARBA" id="ARBA00022649"/>
    </source>
</evidence>
<sequence>MPGSSSEFKVFLSVKALKQLKSLDLTVQKRIKVAVKKLEVFPPALEIGKVKTRPGEFKLRVGDWRIFFRYDFSIQQVEIIAIRPREHAYD</sequence>
<organism evidence="2 3">
    <name type="scientific">Desulfotomaculum copahuensis</name>
    <dbReference type="NCBI Taxonomy" id="1838280"/>
    <lineage>
        <taxon>Bacteria</taxon>
        <taxon>Bacillati</taxon>
        <taxon>Bacillota</taxon>
        <taxon>Clostridia</taxon>
        <taxon>Eubacteriales</taxon>
        <taxon>Desulfotomaculaceae</taxon>
        <taxon>Desulfotomaculum</taxon>
    </lineage>
</organism>
<evidence type="ECO:0000313" key="3">
    <source>
        <dbReference type="Proteomes" id="UP000078532"/>
    </source>
</evidence>
<evidence type="ECO:0008006" key="4">
    <source>
        <dbReference type="Google" id="ProtNLM"/>
    </source>
</evidence>
<comment type="caution">
    <text evidence="2">The sequence shown here is derived from an EMBL/GenBank/DDBJ whole genome shotgun (WGS) entry which is preliminary data.</text>
</comment>
<dbReference type="EMBL" id="LYVF01000111">
    <property type="protein sequence ID" value="OAT83493.1"/>
    <property type="molecule type" value="Genomic_DNA"/>
</dbReference>
<reference evidence="2 3" key="1">
    <citation type="submission" date="2016-04" db="EMBL/GenBank/DDBJ databases">
        <authorList>
            <person name="Evans L.H."/>
            <person name="Alamgir A."/>
            <person name="Owens N."/>
            <person name="Weber N.D."/>
            <person name="Virtaneva K."/>
            <person name="Barbian K."/>
            <person name="Babar A."/>
            <person name="Rosenke K."/>
        </authorList>
    </citation>
    <scope>NUCLEOTIDE SEQUENCE [LARGE SCALE GENOMIC DNA]</scope>
    <source>
        <strain evidence="2 3">LMa1</strain>
    </source>
</reference>
<evidence type="ECO:0000313" key="2">
    <source>
        <dbReference type="EMBL" id="OAT83493.1"/>
    </source>
</evidence>
<proteinExistence type="predicted"/>
<dbReference type="AlphaFoldDB" id="A0A1B7LFU1"/>
<protein>
    <recommendedName>
        <fullName evidence="4">Plasmid stabilization protein</fullName>
    </recommendedName>
</protein>
<keyword evidence="3" id="KW-1185">Reference proteome</keyword>
<dbReference type="Proteomes" id="UP000078532">
    <property type="component" value="Unassembled WGS sequence"/>
</dbReference>
<dbReference type="InterPro" id="IPR035093">
    <property type="entry name" value="RelE/ParE_toxin_dom_sf"/>
</dbReference>
<dbReference type="PANTHER" id="PTHR38813">
    <property type="match status" value="1"/>
</dbReference>